<feature type="domain" description="DUF2179" evidence="7">
    <location>
        <begin position="225"/>
        <end position="279"/>
    </location>
</feature>
<dbReference type="GO" id="GO:0005886">
    <property type="term" value="C:plasma membrane"/>
    <property type="evidence" value="ECO:0007669"/>
    <property type="project" value="UniProtKB-SubCell"/>
</dbReference>
<dbReference type="CDD" id="cd16380">
    <property type="entry name" value="YitT_C"/>
    <property type="match status" value="1"/>
</dbReference>
<feature type="transmembrane region" description="Helical" evidence="6">
    <location>
        <begin position="83"/>
        <end position="101"/>
    </location>
</feature>
<dbReference type="EMBL" id="JACJVP010000038">
    <property type="protein sequence ID" value="MBB6673408.1"/>
    <property type="molecule type" value="Genomic_DNA"/>
</dbReference>
<sequence>MPRTHKKTTGWSAVLKFLFITAGAIMAAVALELFIVPNAMIDGGITGISIILSHLTGWPLGLFLFVINLPFLWLGFRQVGRTFAVSSLYGIGLMSAATALLHPVPAFTSEKLLALAFGGLILGTGIGLVLRFGGSLDGTEIVAIIISAKIRMSVGQIIMILNLFIFIAAGFLFGWDSAMYSIFTYYIAFKMIDVVVEGLNESKSVTIISTEFEEISDAIIQRLGRTTTFIYAKGGYLKEDLLMIYCVVTRLELAKLRAVVHDIDVRAFIAIESVSEVQGGDFRKKDIH</sequence>
<dbReference type="PANTHER" id="PTHR33545:SF3">
    <property type="entry name" value="UPF0750 MEMBRANE PROTEIN YQFU"/>
    <property type="match status" value="1"/>
</dbReference>
<proteinExistence type="predicted"/>
<evidence type="ECO:0000256" key="5">
    <source>
        <dbReference type="ARBA" id="ARBA00023136"/>
    </source>
</evidence>
<reference evidence="8 9" key="1">
    <citation type="submission" date="2020-08" db="EMBL/GenBank/DDBJ databases">
        <title>Cohnella phylogeny.</title>
        <authorList>
            <person name="Dunlap C."/>
        </authorList>
    </citation>
    <scope>NUCLEOTIDE SEQUENCE [LARGE SCALE GENOMIC DNA]</scope>
    <source>
        <strain evidence="8 9">DSM 28246</strain>
    </source>
</reference>
<dbReference type="AlphaFoldDB" id="A0A7X0RTS9"/>
<dbReference type="PIRSF" id="PIRSF006483">
    <property type="entry name" value="Membrane_protein_YitT"/>
    <property type="match status" value="1"/>
</dbReference>
<feature type="transmembrane region" description="Helical" evidence="6">
    <location>
        <begin position="56"/>
        <end position="76"/>
    </location>
</feature>
<protein>
    <submittedName>
        <fullName evidence="8">YitT family protein</fullName>
    </submittedName>
</protein>
<keyword evidence="3 6" id="KW-0812">Transmembrane</keyword>
<feature type="transmembrane region" description="Helical" evidence="6">
    <location>
        <begin position="154"/>
        <end position="175"/>
    </location>
</feature>
<name>A0A7X0RTS9_9BACL</name>
<dbReference type="Pfam" id="PF02588">
    <property type="entry name" value="YitT_membrane"/>
    <property type="match status" value="1"/>
</dbReference>
<keyword evidence="9" id="KW-1185">Reference proteome</keyword>
<dbReference type="InterPro" id="IPR051461">
    <property type="entry name" value="UPF0750_membrane"/>
</dbReference>
<evidence type="ECO:0000256" key="4">
    <source>
        <dbReference type="ARBA" id="ARBA00022989"/>
    </source>
</evidence>
<evidence type="ECO:0000256" key="3">
    <source>
        <dbReference type="ARBA" id="ARBA00022692"/>
    </source>
</evidence>
<dbReference type="RefSeq" id="WP_185671270.1">
    <property type="nucleotide sequence ID" value="NZ_JACJVP010000038.1"/>
</dbReference>
<comment type="caution">
    <text evidence="8">The sequence shown here is derived from an EMBL/GenBank/DDBJ whole genome shotgun (WGS) entry which is preliminary data.</text>
</comment>
<evidence type="ECO:0000313" key="9">
    <source>
        <dbReference type="Proteomes" id="UP000547209"/>
    </source>
</evidence>
<evidence type="ECO:0000256" key="2">
    <source>
        <dbReference type="ARBA" id="ARBA00022475"/>
    </source>
</evidence>
<comment type="subcellular location">
    <subcellularLocation>
        <location evidence="1">Cell membrane</location>
        <topology evidence="1">Multi-pass membrane protein</topology>
    </subcellularLocation>
</comment>
<evidence type="ECO:0000259" key="7">
    <source>
        <dbReference type="Pfam" id="PF10035"/>
    </source>
</evidence>
<evidence type="ECO:0000256" key="1">
    <source>
        <dbReference type="ARBA" id="ARBA00004651"/>
    </source>
</evidence>
<gene>
    <name evidence="8" type="ORF">H7C19_22265</name>
</gene>
<keyword evidence="2" id="KW-1003">Cell membrane</keyword>
<feature type="transmembrane region" description="Helical" evidence="6">
    <location>
        <begin position="113"/>
        <end position="133"/>
    </location>
</feature>
<dbReference type="InterPro" id="IPR003740">
    <property type="entry name" value="YitT"/>
</dbReference>
<feature type="transmembrane region" description="Helical" evidence="6">
    <location>
        <begin position="12"/>
        <end position="36"/>
    </location>
</feature>
<dbReference type="InterPro" id="IPR019264">
    <property type="entry name" value="DUF2179"/>
</dbReference>
<keyword evidence="4 6" id="KW-1133">Transmembrane helix</keyword>
<dbReference type="Pfam" id="PF10035">
    <property type="entry name" value="DUF2179"/>
    <property type="match status" value="1"/>
</dbReference>
<dbReference type="InterPro" id="IPR015867">
    <property type="entry name" value="N-reg_PII/ATP_PRibTrfase_C"/>
</dbReference>
<organism evidence="8 9">
    <name type="scientific">Cohnella nanjingensis</name>
    <dbReference type="NCBI Taxonomy" id="1387779"/>
    <lineage>
        <taxon>Bacteria</taxon>
        <taxon>Bacillati</taxon>
        <taxon>Bacillota</taxon>
        <taxon>Bacilli</taxon>
        <taxon>Bacillales</taxon>
        <taxon>Paenibacillaceae</taxon>
        <taxon>Cohnella</taxon>
    </lineage>
</organism>
<dbReference type="PANTHER" id="PTHR33545">
    <property type="entry name" value="UPF0750 MEMBRANE PROTEIN YITT-RELATED"/>
    <property type="match status" value="1"/>
</dbReference>
<accession>A0A7X0RTS9</accession>
<keyword evidence="5 6" id="KW-0472">Membrane</keyword>
<evidence type="ECO:0000313" key="8">
    <source>
        <dbReference type="EMBL" id="MBB6673408.1"/>
    </source>
</evidence>
<evidence type="ECO:0000256" key="6">
    <source>
        <dbReference type="SAM" id="Phobius"/>
    </source>
</evidence>
<dbReference type="Proteomes" id="UP000547209">
    <property type="component" value="Unassembled WGS sequence"/>
</dbReference>
<dbReference type="Gene3D" id="3.30.70.120">
    <property type="match status" value="1"/>
</dbReference>